<reference evidence="11 12" key="1">
    <citation type="submission" date="2018-04" db="EMBL/GenBank/DDBJ databases">
        <title>Genome sequencing of Flavobacterium sp. HYN0048.</title>
        <authorList>
            <person name="Yi H."/>
            <person name="Baek C."/>
        </authorList>
    </citation>
    <scope>NUCLEOTIDE SEQUENCE [LARGE SCALE GENOMIC DNA]</scope>
    <source>
        <strain evidence="11 12">HYN0048</strain>
    </source>
</reference>
<dbReference type="KEGG" id="fmg:HYN48_02825"/>
<organism evidence="11 12">
    <name type="scientific">Flavobacterium magnum</name>
    <dbReference type="NCBI Taxonomy" id="2162713"/>
    <lineage>
        <taxon>Bacteria</taxon>
        <taxon>Pseudomonadati</taxon>
        <taxon>Bacteroidota</taxon>
        <taxon>Flavobacteriia</taxon>
        <taxon>Flavobacteriales</taxon>
        <taxon>Flavobacteriaceae</taxon>
        <taxon>Flavobacterium</taxon>
    </lineage>
</organism>
<evidence type="ECO:0000256" key="7">
    <source>
        <dbReference type="ARBA" id="ARBA00022840"/>
    </source>
</evidence>
<gene>
    <name evidence="11" type="ORF">HYN48_02825</name>
</gene>
<protein>
    <recommendedName>
        <fullName evidence="2">histidine kinase</fullName>
        <ecNumber evidence="2">2.7.13.3</ecNumber>
    </recommendedName>
</protein>
<dbReference type="GO" id="GO:0000155">
    <property type="term" value="F:phosphorelay sensor kinase activity"/>
    <property type="evidence" value="ECO:0007669"/>
    <property type="project" value="InterPro"/>
</dbReference>
<name>A0A2S0RBZ6_9FLAO</name>
<evidence type="ECO:0000256" key="4">
    <source>
        <dbReference type="ARBA" id="ARBA00022679"/>
    </source>
</evidence>
<proteinExistence type="predicted"/>
<evidence type="ECO:0000256" key="5">
    <source>
        <dbReference type="ARBA" id="ARBA00022741"/>
    </source>
</evidence>
<dbReference type="SUPFAM" id="SSF48452">
    <property type="entry name" value="TPR-like"/>
    <property type="match status" value="2"/>
</dbReference>
<evidence type="ECO:0000256" key="2">
    <source>
        <dbReference type="ARBA" id="ARBA00012438"/>
    </source>
</evidence>
<keyword evidence="6" id="KW-0418">Kinase</keyword>
<dbReference type="Gene3D" id="1.20.5.1930">
    <property type="match status" value="1"/>
</dbReference>
<dbReference type="EMBL" id="CP028811">
    <property type="protein sequence ID" value="AWA29104.1"/>
    <property type="molecule type" value="Genomic_DNA"/>
</dbReference>
<feature type="domain" description="Histidine kinase" evidence="10">
    <location>
        <begin position="580"/>
        <end position="668"/>
    </location>
</feature>
<evidence type="ECO:0000256" key="1">
    <source>
        <dbReference type="ARBA" id="ARBA00000085"/>
    </source>
</evidence>
<keyword evidence="5" id="KW-0547">Nucleotide-binding</keyword>
<evidence type="ECO:0000313" key="11">
    <source>
        <dbReference type="EMBL" id="AWA29104.1"/>
    </source>
</evidence>
<dbReference type="CDD" id="cd16917">
    <property type="entry name" value="HATPase_UhpB-NarQ-NarX-like"/>
    <property type="match status" value="1"/>
</dbReference>
<evidence type="ECO:0000256" key="8">
    <source>
        <dbReference type="ARBA" id="ARBA00023012"/>
    </source>
</evidence>
<keyword evidence="8" id="KW-0902">Two-component regulatory system</keyword>
<dbReference type="SMART" id="SM00028">
    <property type="entry name" value="TPR"/>
    <property type="match status" value="4"/>
</dbReference>
<keyword evidence="9" id="KW-0472">Membrane</keyword>
<dbReference type="Proteomes" id="UP000244193">
    <property type="component" value="Chromosome"/>
</dbReference>
<dbReference type="PANTHER" id="PTHR24421">
    <property type="entry name" value="NITRATE/NITRITE SENSOR PROTEIN NARX-RELATED"/>
    <property type="match status" value="1"/>
</dbReference>
<keyword evidence="12" id="KW-1185">Reference proteome</keyword>
<comment type="catalytic activity">
    <reaction evidence="1">
        <text>ATP + protein L-histidine = ADP + protein N-phospho-L-histidine.</text>
        <dbReference type="EC" id="2.7.13.3"/>
    </reaction>
</comment>
<accession>A0A2S0RBZ6</accession>
<keyword evidence="9" id="KW-0812">Transmembrane</keyword>
<dbReference type="GO" id="GO:0005524">
    <property type="term" value="F:ATP binding"/>
    <property type="evidence" value="ECO:0007669"/>
    <property type="project" value="UniProtKB-KW"/>
</dbReference>
<dbReference type="GO" id="GO:0046983">
    <property type="term" value="F:protein dimerization activity"/>
    <property type="evidence" value="ECO:0007669"/>
    <property type="project" value="InterPro"/>
</dbReference>
<sequence>MLLICVSCNHTERYRAYGYNDDSLKLYLEKANSELLPFDVRFKFNSKALKILSSKINDSLNRKFYFKVAARFWNMNELDLYKQTCEKILQLSQKAGDSQNTAKAYKFLGDYYSNKYMVELAYKNYFKAEKLYLALNDYANAARVTLEKGSLQFNSGDFLGTEKTAFQALKYVSPNSNAFVEYNSYKLLSITYCELKDFDRALKFQNSSFKYISTFANHSEERARWLNNLGYIQQRSKKYKESIKTFEMASKLRIYYDNPILYATIKENLAMSRLKTKNFANLPALLYEALKIKDSLNYYPGIIGSNLNLSEYYTLSNDIPKAIFFANRAYEIASTHNLKREMLPIIHQLVILQPGKATELLDMYSVADDSLQLADRKNANKFARIEFETDNLIQQQKQLKAENAKKDQKLMIVAGLFGLAFLLMIITYLLNRQRLRNRELAILRRQQQSESELYELRLAQQQQHDEGRQQEKKRIARELHDGVMGKLSAIRMNLFVLSRKNDPETIRKSLAHIDTLREVEQEIRDIAYDLGRKAFSEGNDFIPVVRNMLQTAEAATGMQTTLISDEKIDWQRFSNNTKMQLYRILQEAIQNIVKYAEATSIRVTLNQLGDNLRMEVHDDGKGFEKKNTRKGLGLRNMKERARELQGKLKIDSRPDFGTTITVNFPLTVK</sequence>
<dbReference type="InterPro" id="IPR011712">
    <property type="entry name" value="Sig_transdc_His_kin_sub3_dim/P"/>
</dbReference>
<dbReference type="PANTHER" id="PTHR24421:SF10">
    <property type="entry name" value="NITRATE_NITRITE SENSOR PROTEIN NARQ"/>
    <property type="match status" value="1"/>
</dbReference>
<keyword evidence="4" id="KW-0808">Transferase</keyword>
<keyword evidence="9" id="KW-1133">Transmembrane helix</keyword>
<dbReference type="EC" id="2.7.13.3" evidence="2"/>
<dbReference type="PROSITE" id="PS50109">
    <property type="entry name" value="HIS_KIN"/>
    <property type="match status" value="1"/>
</dbReference>
<evidence type="ECO:0000256" key="6">
    <source>
        <dbReference type="ARBA" id="ARBA00022777"/>
    </source>
</evidence>
<dbReference type="Pfam" id="PF07730">
    <property type="entry name" value="HisKA_3"/>
    <property type="match status" value="1"/>
</dbReference>
<evidence type="ECO:0000259" key="10">
    <source>
        <dbReference type="PROSITE" id="PS50109"/>
    </source>
</evidence>
<dbReference type="InterPro" id="IPR050482">
    <property type="entry name" value="Sensor_HK_TwoCompSys"/>
</dbReference>
<dbReference type="GO" id="GO:0016020">
    <property type="term" value="C:membrane"/>
    <property type="evidence" value="ECO:0007669"/>
    <property type="project" value="InterPro"/>
</dbReference>
<dbReference type="SUPFAM" id="SSF55874">
    <property type="entry name" value="ATPase domain of HSP90 chaperone/DNA topoisomerase II/histidine kinase"/>
    <property type="match status" value="1"/>
</dbReference>
<dbReference type="Gene3D" id="1.25.40.10">
    <property type="entry name" value="Tetratricopeptide repeat domain"/>
    <property type="match status" value="2"/>
</dbReference>
<keyword evidence="3" id="KW-0597">Phosphoprotein</keyword>
<dbReference type="InterPro" id="IPR019734">
    <property type="entry name" value="TPR_rpt"/>
</dbReference>
<dbReference type="InterPro" id="IPR011990">
    <property type="entry name" value="TPR-like_helical_dom_sf"/>
</dbReference>
<feature type="transmembrane region" description="Helical" evidence="9">
    <location>
        <begin position="410"/>
        <end position="430"/>
    </location>
</feature>
<dbReference type="InterPro" id="IPR005467">
    <property type="entry name" value="His_kinase_dom"/>
</dbReference>
<evidence type="ECO:0000313" key="12">
    <source>
        <dbReference type="Proteomes" id="UP000244193"/>
    </source>
</evidence>
<evidence type="ECO:0000256" key="3">
    <source>
        <dbReference type="ARBA" id="ARBA00022553"/>
    </source>
</evidence>
<dbReference type="InterPro" id="IPR036890">
    <property type="entry name" value="HATPase_C_sf"/>
</dbReference>
<dbReference type="Gene3D" id="3.30.565.10">
    <property type="entry name" value="Histidine kinase-like ATPase, C-terminal domain"/>
    <property type="match status" value="1"/>
</dbReference>
<dbReference type="Pfam" id="PF02518">
    <property type="entry name" value="HATPase_c"/>
    <property type="match status" value="1"/>
</dbReference>
<dbReference type="AlphaFoldDB" id="A0A2S0RBZ6"/>
<evidence type="ECO:0000256" key="9">
    <source>
        <dbReference type="SAM" id="Phobius"/>
    </source>
</evidence>
<keyword evidence="7" id="KW-0067">ATP-binding</keyword>
<dbReference type="InterPro" id="IPR003594">
    <property type="entry name" value="HATPase_dom"/>
</dbReference>
<dbReference type="SMART" id="SM00387">
    <property type="entry name" value="HATPase_c"/>
    <property type="match status" value="1"/>
</dbReference>